<dbReference type="AlphaFoldDB" id="A0A328FG96"/>
<evidence type="ECO:0000313" key="2">
    <source>
        <dbReference type="EMBL" id="QBH12363.1"/>
    </source>
</evidence>
<proteinExistence type="predicted"/>
<feature type="signal peptide" evidence="1">
    <location>
        <begin position="1"/>
        <end position="25"/>
    </location>
</feature>
<evidence type="ECO:0000313" key="3">
    <source>
        <dbReference type="EMBL" id="RAM02035.1"/>
    </source>
</evidence>
<reference evidence="3 4" key="1">
    <citation type="submission" date="2018-06" db="EMBL/GenBank/DDBJ databases">
        <title>Complete Genome Sequence of Desulfobacter hydrogenophilus (DSM3380).</title>
        <authorList>
            <person name="Marietou A."/>
            <person name="Schreiber L."/>
            <person name="Marshall I."/>
            <person name="Jorgensen B."/>
        </authorList>
    </citation>
    <scope>NUCLEOTIDE SEQUENCE [LARGE SCALE GENOMIC DNA]</scope>
    <source>
        <strain evidence="3 4">DSM 3380</strain>
    </source>
</reference>
<evidence type="ECO:0008006" key="6">
    <source>
        <dbReference type="Google" id="ProtNLM"/>
    </source>
</evidence>
<dbReference type="EMBL" id="QLNI01000019">
    <property type="protein sequence ID" value="RAM02035.1"/>
    <property type="molecule type" value="Genomic_DNA"/>
</dbReference>
<feature type="chain" id="PRO_5030062980" description="Ysc84 actin-binding domain-containing protein" evidence="1">
    <location>
        <begin position="26"/>
        <end position="192"/>
    </location>
</feature>
<accession>A0A328FG96</accession>
<dbReference type="Proteomes" id="UP000248798">
    <property type="component" value="Unassembled WGS sequence"/>
</dbReference>
<keyword evidence="1" id="KW-0732">Signal</keyword>
<evidence type="ECO:0000256" key="1">
    <source>
        <dbReference type="SAM" id="SignalP"/>
    </source>
</evidence>
<name>A0A328FG96_9BACT</name>
<dbReference type="OrthoDB" id="5405772at2"/>
<dbReference type="RefSeq" id="WP_111956409.1">
    <property type="nucleotide sequence ID" value="NZ_CP036313.1"/>
</dbReference>
<evidence type="ECO:0000313" key="4">
    <source>
        <dbReference type="Proteomes" id="UP000248798"/>
    </source>
</evidence>
<dbReference type="Proteomes" id="UP000293902">
    <property type="component" value="Chromosome"/>
</dbReference>
<evidence type="ECO:0000313" key="5">
    <source>
        <dbReference type="Proteomes" id="UP000293902"/>
    </source>
</evidence>
<gene>
    <name evidence="3" type="ORF">DO021_10470</name>
    <name evidence="2" type="ORF">EYB58_05220</name>
</gene>
<keyword evidence="5" id="KW-1185">Reference proteome</keyword>
<protein>
    <recommendedName>
        <fullName evidence="6">Ysc84 actin-binding domain-containing protein</fullName>
    </recommendedName>
</protein>
<reference evidence="2 5" key="2">
    <citation type="submission" date="2019-02" db="EMBL/GenBank/DDBJ databases">
        <title>Complete genome sequence of Desulfobacter hydrogenophilus AcRS1.</title>
        <authorList>
            <person name="Marietou A."/>
            <person name="Lund M.B."/>
            <person name="Marshall I.P.G."/>
            <person name="Schreiber L."/>
            <person name="Jorgensen B."/>
        </authorList>
    </citation>
    <scope>NUCLEOTIDE SEQUENCE [LARGE SCALE GENOMIC DNA]</scope>
    <source>
        <strain evidence="2 5">AcRS1</strain>
    </source>
</reference>
<sequence>MKSSKFSIIMLTGLFAFFCTVPAFADSCTSAIHVFKRAEAVRPFFESCYGYVVFPTVGKGGFVVGGAYGQGRVYQDGLITGTATITKITVGFQLGGQVFSEIIFFQDKRAYDEFTNGSYEFDASISAVVVTAGIQAKAGSDGGTAGASAGPATGIQAETGYYKGMAVFIHAKGGLMYEAAIGGQKFDVNLFK</sequence>
<dbReference type="EMBL" id="CP036313">
    <property type="protein sequence ID" value="QBH12363.1"/>
    <property type="molecule type" value="Genomic_DNA"/>
</dbReference>
<organism evidence="3 4">
    <name type="scientific">Desulfobacter hydrogenophilus</name>
    <dbReference type="NCBI Taxonomy" id="2291"/>
    <lineage>
        <taxon>Bacteria</taxon>
        <taxon>Pseudomonadati</taxon>
        <taxon>Thermodesulfobacteriota</taxon>
        <taxon>Desulfobacteria</taxon>
        <taxon>Desulfobacterales</taxon>
        <taxon>Desulfobacteraceae</taxon>
        <taxon>Desulfobacter</taxon>
    </lineage>
</organism>